<comment type="caution">
    <text evidence="1">The sequence shown here is derived from an EMBL/GenBank/DDBJ whole genome shotgun (WGS) entry which is preliminary data.</text>
</comment>
<dbReference type="Proteomes" id="UP000727993">
    <property type="component" value="Unassembled WGS sequence"/>
</dbReference>
<evidence type="ECO:0000313" key="1">
    <source>
        <dbReference type="EMBL" id="MBK9296854.1"/>
    </source>
</evidence>
<organism evidence="1 2">
    <name type="scientific">Candidatus Neomicrothrix subdominans</name>
    <dbReference type="NCBI Taxonomy" id="2954438"/>
    <lineage>
        <taxon>Bacteria</taxon>
        <taxon>Bacillati</taxon>
        <taxon>Actinomycetota</taxon>
        <taxon>Acidimicrobiia</taxon>
        <taxon>Acidimicrobiales</taxon>
        <taxon>Microthrixaceae</taxon>
        <taxon>Candidatus Neomicrothrix</taxon>
    </lineage>
</organism>
<dbReference type="EMBL" id="JADJZA010000006">
    <property type="protein sequence ID" value="MBK9296854.1"/>
    <property type="molecule type" value="Genomic_DNA"/>
</dbReference>
<proteinExistence type="predicted"/>
<name>A0A936NDI0_9ACTN</name>
<gene>
    <name evidence="1" type="ORF">IPN02_08460</name>
</gene>
<protein>
    <recommendedName>
        <fullName evidence="3">Restriction endonuclease type IV Mrr domain-containing protein</fullName>
    </recommendedName>
</protein>
<dbReference type="AlphaFoldDB" id="A0A936NDI0"/>
<evidence type="ECO:0008006" key="3">
    <source>
        <dbReference type="Google" id="ProtNLM"/>
    </source>
</evidence>
<reference evidence="1 2" key="1">
    <citation type="submission" date="2020-10" db="EMBL/GenBank/DDBJ databases">
        <title>Connecting structure to function with the recovery of over 1000 high-quality activated sludge metagenome-assembled genomes encoding full-length rRNA genes using long-read sequencing.</title>
        <authorList>
            <person name="Singleton C.M."/>
            <person name="Petriglieri F."/>
            <person name="Kristensen J.M."/>
            <person name="Kirkegaard R.H."/>
            <person name="Michaelsen T.Y."/>
            <person name="Andersen M.H."/>
            <person name="Karst S.M."/>
            <person name="Dueholm M.S."/>
            <person name="Nielsen P.H."/>
            <person name="Albertsen M."/>
        </authorList>
    </citation>
    <scope>NUCLEOTIDE SEQUENCE [LARGE SCALE GENOMIC DNA]</scope>
    <source>
        <strain evidence="1">Lyne_18-Q3-R50-59_MAXAC.006</strain>
    </source>
</reference>
<sequence>MQTYNWPLIQNRSGDSIESLVATLLRREYTDARRLNPSQGDGGIDIARSTPDGDEIWQVKGFTTAMTDGQFRQVKRSWERFVQQHVTPGRRLIVRYHLVTPWSPTEERIAKFTALTSGAAFPCQWDSDAFLAGLADRYPETMLRFTHGEGALEQFLTQKAMLACSPVERGESLTMLEAIEVRQDALDDLRSTVSDNYRIEHGTLTSANTCEIPSPLDHGPAVHHRMTYLGDSRWKYESVVQTSPDAAEIEPIKLSMVFLAEPGTPEHEAVRAWFEWGFPLEHAHVKTATLGGPFSGDESAESTVSISARASDETPSLYLRCTTTDGENRFRLRLIVAERTVGAQTGWVRLVVDTPERTLSFELRFKEGENAEAKGQMGNAEGRNPEAVRDELESVRRISATDIISVETGSGDSIMRVFGTVLPTALEAIHLPVAQCLTNLQVYTAPALVMPSIPEITDSQFGYLSLLTSIYGGVAHHWTWTDLTLEIPNDDAGRDRIKTVVDAFASGQHLVKVETPVFQLGDRIYTIDHPLTSAAHSAKVESGVNPAALRSGDTFRLVPGSDAGVTTAKLVDWVPGII</sequence>
<evidence type="ECO:0000313" key="2">
    <source>
        <dbReference type="Proteomes" id="UP000727993"/>
    </source>
</evidence>
<accession>A0A936NDI0</accession>